<dbReference type="GO" id="GO:0071770">
    <property type="term" value="P:DIM/DIP cell wall layer assembly"/>
    <property type="evidence" value="ECO:0007669"/>
    <property type="project" value="TreeGrafter"/>
</dbReference>
<dbReference type="InterPro" id="IPR007072">
    <property type="entry name" value="RNMT_CmcI"/>
</dbReference>
<proteinExistence type="predicted"/>
<evidence type="ECO:0000313" key="4">
    <source>
        <dbReference type="Proteomes" id="UP000282818"/>
    </source>
</evidence>
<dbReference type="GO" id="GO:0005886">
    <property type="term" value="C:plasma membrane"/>
    <property type="evidence" value="ECO:0007669"/>
    <property type="project" value="TreeGrafter"/>
</dbReference>
<name>A0A437Q6Z6_9GAMM</name>
<dbReference type="InterPro" id="IPR029063">
    <property type="entry name" value="SAM-dependent_MTases_sf"/>
</dbReference>
<sequence length="212" mass="23966">MNKEAEAYHQWYYNSEVWHDVKYMGVPCYKSVADMWNYQEVLAELKPALIVEFGTRFGGSALFFSVTGRAINPDLKVVSVDISHEDVFPEVLLDSAIQLVTGSSSDPQIALRIEKMRALYPGPVFFILDSDHSKSHVLAELELLRRVTKSGDYVVVEDSNINGHPVLPGWGEGPYEAIQEYMAQYPDDYVTDSAREQKFGFTFAPSGFLIKR</sequence>
<dbReference type="Gene3D" id="3.40.50.150">
    <property type="entry name" value="Vaccinia Virus protein VP39"/>
    <property type="match status" value="1"/>
</dbReference>
<evidence type="ECO:0000313" key="3">
    <source>
        <dbReference type="EMBL" id="RVU30302.1"/>
    </source>
</evidence>
<keyword evidence="1 3" id="KW-0489">Methyltransferase</keyword>
<evidence type="ECO:0000256" key="1">
    <source>
        <dbReference type="ARBA" id="ARBA00022603"/>
    </source>
</evidence>
<dbReference type="PANTHER" id="PTHR40048:SF1">
    <property type="entry name" value="RHAMNOSYL O-METHYLTRANSFERASE"/>
    <property type="match status" value="1"/>
</dbReference>
<dbReference type="Pfam" id="PF04989">
    <property type="entry name" value="RMNT_CmcI"/>
    <property type="match status" value="1"/>
</dbReference>
<keyword evidence="2 3" id="KW-0808">Transferase</keyword>
<protein>
    <submittedName>
        <fullName evidence="3">Rhamnosyl O-methyltransferase</fullName>
    </submittedName>
</protein>
<evidence type="ECO:0000256" key="2">
    <source>
        <dbReference type="ARBA" id="ARBA00022679"/>
    </source>
</evidence>
<dbReference type="Proteomes" id="UP000282818">
    <property type="component" value="Unassembled WGS sequence"/>
</dbReference>
<dbReference type="SUPFAM" id="SSF53335">
    <property type="entry name" value="S-adenosyl-L-methionine-dependent methyltransferases"/>
    <property type="match status" value="1"/>
</dbReference>
<accession>A0A437Q6Z6</accession>
<dbReference type="PANTHER" id="PTHR40048">
    <property type="entry name" value="RHAMNOSYL O-METHYLTRANSFERASE"/>
    <property type="match status" value="1"/>
</dbReference>
<organism evidence="3 4">
    <name type="scientific">Neptunomonas marina</name>
    <dbReference type="NCBI Taxonomy" id="1815562"/>
    <lineage>
        <taxon>Bacteria</taxon>
        <taxon>Pseudomonadati</taxon>
        <taxon>Pseudomonadota</taxon>
        <taxon>Gammaproteobacteria</taxon>
        <taxon>Oceanospirillales</taxon>
        <taxon>Oceanospirillaceae</taxon>
        <taxon>Neptunomonas</taxon>
    </lineage>
</organism>
<dbReference type="GO" id="GO:0032259">
    <property type="term" value="P:methylation"/>
    <property type="evidence" value="ECO:0007669"/>
    <property type="project" value="UniProtKB-KW"/>
</dbReference>
<comment type="caution">
    <text evidence="3">The sequence shown here is derived from an EMBL/GenBank/DDBJ whole genome shotgun (WGS) entry which is preliminary data.</text>
</comment>
<dbReference type="RefSeq" id="WP_127694498.1">
    <property type="nucleotide sequence ID" value="NZ_SACQ01000005.1"/>
</dbReference>
<dbReference type="AlphaFoldDB" id="A0A437Q6Z6"/>
<reference evidence="3 4" key="1">
    <citation type="submission" date="2019-01" db="EMBL/GenBank/DDBJ databases">
        <authorList>
            <person name="Chen W.-M."/>
        </authorList>
    </citation>
    <scope>NUCLEOTIDE SEQUENCE [LARGE SCALE GENOMIC DNA]</scope>
    <source>
        <strain evidence="3 4">HPM-16</strain>
    </source>
</reference>
<dbReference type="EMBL" id="SACQ01000005">
    <property type="protein sequence ID" value="RVU30302.1"/>
    <property type="molecule type" value="Genomic_DNA"/>
</dbReference>
<keyword evidence="4" id="KW-1185">Reference proteome</keyword>
<dbReference type="GO" id="GO:0008168">
    <property type="term" value="F:methyltransferase activity"/>
    <property type="evidence" value="ECO:0007669"/>
    <property type="project" value="UniProtKB-KW"/>
</dbReference>
<dbReference type="GO" id="GO:0008610">
    <property type="term" value="P:lipid biosynthetic process"/>
    <property type="evidence" value="ECO:0007669"/>
    <property type="project" value="InterPro"/>
</dbReference>
<gene>
    <name evidence="3" type="ORF">EOE65_11695</name>
</gene>